<proteinExistence type="predicted"/>
<keyword evidence="1" id="KW-0472">Membrane</keyword>
<reference evidence="2" key="1">
    <citation type="submission" date="2021-05" db="EMBL/GenBank/DDBJ databases">
        <authorList>
            <person name="Alioto T."/>
            <person name="Alioto T."/>
            <person name="Gomez Garrido J."/>
        </authorList>
    </citation>
    <scope>NUCLEOTIDE SEQUENCE</scope>
</reference>
<accession>A0A8D9FCH1</accession>
<protein>
    <submittedName>
        <fullName evidence="2">Uncharacterized protein</fullName>
    </submittedName>
</protein>
<sequence length="135" mass="15979">MFFQFYSRLPTFSLSLISQLFSGFFLLHRYFFYHGQFVLDCFCIQFFIFLFFILFSVFSRSKFISAATPAFPLSFPQLTLLYLKHLGLLCIRLIYTQTTLHNVVISPFHLLFNPHAEHAMTRGLSVRINSMRRLI</sequence>
<keyword evidence="1" id="KW-0812">Transmembrane</keyword>
<feature type="transmembrane region" description="Helical" evidence="1">
    <location>
        <begin position="37"/>
        <end position="58"/>
    </location>
</feature>
<name>A0A8D9FCH1_9HEMI</name>
<evidence type="ECO:0000313" key="2">
    <source>
        <dbReference type="EMBL" id="CAG6783390.1"/>
    </source>
</evidence>
<organism evidence="2">
    <name type="scientific">Cacopsylla melanoneura</name>
    <dbReference type="NCBI Taxonomy" id="428564"/>
    <lineage>
        <taxon>Eukaryota</taxon>
        <taxon>Metazoa</taxon>
        <taxon>Ecdysozoa</taxon>
        <taxon>Arthropoda</taxon>
        <taxon>Hexapoda</taxon>
        <taxon>Insecta</taxon>
        <taxon>Pterygota</taxon>
        <taxon>Neoptera</taxon>
        <taxon>Paraneoptera</taxon>
        <taxon>Hemiptera</taxon>
        <taxon>Sternorrhyncha</taxon>
        <taxon>Psylloidea</taxon>
        <taxon>Psyllidae</taxon>
        <taxon>Psyllinae</taxon>
        <taxon>Cacopsylla</taxon>
    </lineage>
</organism>
<keyword evidence="1" id="KW-1133">Transmembrane helix</keyword>
<feature type="transmembrane region" description="Helical" evidence="1">
    <location>
        <begin position="12"/>
        <end position="31"/>
    </location>
</feature>
<dbReference type="EMBL" id="HBUF01632238">
    <property type="protein sequence ID" value="CAG6783390.1"/>
    <property type="molecule type" value="Transcribed_RNA"/>
</dbReference>
<evidence type="ECO:0000256" key="1">
    <source>
        <dbReference type="SAM" id="Phobius"/>
    </source>
</evidence>
<dbReference type="AlphaFoldDB" id="A0A8D9FCH1"/>